<organism evidence="4 5">
    <name type="scientific">Methanolacinia petrolearia (strain DSM 11571 / OCM 486 / SEBR 4847)</name>
    <name type="common">Methanoplanus petrolearius</name>
    <dbReference type="NCBI Taxonomy" id="679926"/>
    <lineage>
        <taxon>Archaea</taxon>
        <taxon>Methanobacteriati</taxon>
        <taxon>Methanobacteriota</taxon>
        <taxon>Stenosarchaea group</taxon>
        <taxon>Methanomicrobia</taxon>
        <taxon>Methanomicrobiales</taxon>
        <taxon>Methanomicrobiaceae</taxon>
        <taxon>Methanolacinia</taxon>
    </lineage>
</organism>
<protein>
    <submittedName>
        <fullName evidence="4">ABC transporter, ATPase, predicted</fullName>
    </submittedName>
</protein>
<dbReference type="Pfam" id="PF21117">
    <property type="entry name" value="MRB1590_C"/>
    <property type="match status" value="1"/>
</dbReference>
<dbReference type="AlphaFoldDB" id="E1RG20"/>
<evidence type="ECO:0000259" key="1">
    <source>
        <dbReference type="Pfam" id="PF09818"/>
    </source>
</evidence>
<dbReference type="KEGG" id="mpi:Mpet_1498"/>
<dbReference type="Pfam" id="PF09818">
    <property type="entry name" value="ABC_ATPase"/>
    <property type="match status" value="1"/>
</dbReference>
<accession>E1RG20</accession>
<dbReference type="PANTHER" id="PTHR38149:SF1">
    <property type="entry name" value="ATPASE"/>
    <property type="match status" value="1"/>
</dbReference>
<dbReference type="InterPro" id="IPR019195">
    <property type="entry name" value="ABC_ATPase_put"/>
</dbReference>
<evidence type="ECO:0000259" key="2">
    <source>
        <dbReference type="Pfam" id="PF20446"/>
    </source>
</evidence>
<dbReference type="InterPro" id="IPR049069">
    <property type="entry name" value="MRB1590-like_C"/>
</dbReference>
<dbReference type="SUPFAM" id="SSF52540">
    <property type="entry name" value="P-loop containing nucleoside triphosphate hydrolases"/>
    <property type="match status" value="1"/>
</dbReference>
<feature type="domain" description="ATPase of the ABC class N-terminal" evidence="2">
    <location>
        <begin position="7"/>
        <end position="165"/>
    </location>
</feature>
<dbReference type="InterPro" id="IPR046834">
    <property type="entry name" value="ABC_ATPase_C"/>
</dbReference>
<dbReference type="EMBL" id="CP002117">
    <property type="protein sequence ID" value="ADN36255.1"/>
    <property type="molecule type" value="Genomic_DNA"/>
</dbReference>
<dbReference type="RefSeq" id="WP_013329432.1">
    <property type="nucleotide sequence ID" value="NC_014507.1"/>
</dbReference>
<keyword evidence="5" id="KW-1185">Reference proteome</keyword>
<feature type="domain" description="ATPase of the ABC class C-terminal" evidence="1">
    <location>
        <begin position="170"/>
        <end position="440"/>
    </location>
</feature>
<evidence type="ECO:0000313" key="4">
    <source>
        <dbReference type="EMBL" id="ADN36255.1"/>
    </source>
</evidence>
<reference evidence="4 5" key="1">
    <citation type="journal article" date="2010" name="Stand. Genomic Sci.">
        <title>Complete genome sequence of Methanoplanus petrolearius type strain (SEBR 4847).</title>
        <authorList>
            <person name="Brambilla E."/>
            <person name="Djao O.D."/>
            <person name="Daligault H."/>
            <person name="Lapidus A."/>
            <person name="Lucas S."/>
            <person name="Hammon N."/>
            <person name="Nolan M."/>
            <person name="Tice H."/>
            <person name="Cheng J.F."/>
            <person name="Han C."/>
            <person name="Tapia R."/>
            <person name="Goodwin L."/>
            <person name="Pitluck S."/>
            <person name="Liolios K."/>
            <person name="Ivanova N."/>
            <person name="Mavromatis K."/>
            <person name="Mikhailova N."/>
            <person name="Pati A."/>
            <person name="Chen A."/>
            <person name="Palaniappan K."/>
            <person name="Land M."/>
            <person name="Hauser L."/>
            <person name="Chang Y.J."/>
            <person name="Jeffries C.D."/>
            <person name="Rohde M."/>
            <person name="Spring S."/>
            <person name="Sikorski J."/>
            <person name="Goker M."/>
            <person name="Woyke T."/>
            <person name="Bristow J."/>
            <person name="Eisen J.A."/>
            <person name="Markowitz V."/>
            <person name="Hugenholtz P."/>
            <person name="Kyrpides N.C."/>
            <person name="Klenk H.P."/>
        </authorList>
    </citation>
    <scope>NUCLEOTIDE SEQUENCE [LARGE SCALE GENOMIC DNA]</scope>
    <source>
        <strain evidence="5">DSM 11571 / OCM 486 / SEBR 4847</strain>
    </source>
</reference>
<dbReference type="InterPro" id="IPR046833">
    <property type="entry name" value="ABC_N"/>
</dbReference>
<proteinExistence type="predicted"/>
<dbReference type="HOGENOM" id="CLU_021720_2_0_2"/>
<evidence type="ECO:0000313" key="5">
    <source>
        <dbReference type="Proteomes" id="UP000006565"/>
    </source>
</evidence>
<evidence type="ECO:0000259" key="3">
    <source>
        <dbReference type="Pfam" id="PF21117"/>
    </source>
</evidence>
<dbReference type="PANTHER" id="PTHR38149">
    <property type="entry name" value="ATPASE"/>
    <property type="match status" value="1"/>
</dbReference>
<dbReference type="GeneID" id="9743968"/>
<dbReference type="Proteomes" id="UP000006565">
    <property type="component" value="Chromosome"/>
</dbReference>
<feature type="domain" description="MRB1590-like C-terminal" evidence="3">
    <location>
        <begin position="470"/>
        <end position="566"/>
    </location>
</feature>
<gene>
    <name evidence="4" type="ordered locus">Mpet_1498</name>
</gene>
<dbReference type="eggNOG" id="arCOG01746">
    <property type="taxonomic scope" value="Archaea"/>
</dbReference>
<sequence>MSDCPGLRSILQKIDNRGYPAYRDIKGPHNFGDFQLIMDHIQGDPFASPSRIRVRIPDKISGFYESLSNSVERKTAFEDFIARVFEENLKKHSGGRKGSGKSGLIEIEPPGQEILRRSSVVKTSDSIEVRFFIGLPARGRRIDSSAASKMLFEIIPAAVFASLYYENLDEEALRGHIRHYEDSEYIRSKLDDAGLIAFVADGSYLPRTSGIDERPLSFEKAVSFRSPESLRVTFQTPNSGEISGMGIPKGVTLITGGGYHGKSTLLKAIERGIYAHIPGDGREFVITNQDAVKIRSEDGRRIESVDISPFIKNLPFGGSTEHFSTDNASGSTSQAANIIESVEAGAKALLIDEDTSATNFMIRDKRMQELISKENEPITPFIDKVRDLYEKCGISSIIIAGGCGDYIDVADIVVCMKEYSAFDVTERAKKIAAGNQAGRSFAEGGIFDPYISRIPDKKSINPAKGKRPVKISVKEAGKIEFGYERIDMTAIEQVSGRSQLRAIGYAINYSLKYMDGMRDLSEIAGLVEDDIRDFGIDIISPGIRGDLESFRKEELCAAMDRLRTLGII</sequence>
<dbReference type="Pfam" id="PF20446">
    <property type="entry name" value="ABC_N"/>
    <property type="match status" value="1"/>
</dbReference>
<dbReference type="InterPro" id="IPR027417">
    <property type="entry name" value="P-loop_NTPase"/>
</dbReference>
<dbReference type="OrthoDB" id="18388at2157"/>
<name>E1RG20_METP4</name>
<dbReference type="STRING" id="679926.Mpet_1498"/>